<dbReference type="Proteomes" id="UP000738349">
    <property type="component" value="Unassembled WGS sequence"/>
</dbReference>
<evidence type="ECO:0000313" key="2">
    <source>
        <dbReference type="EMBL" id="KAH7131112.1"/>
    </source>
</evidence>
<feature type="compositionally biased region" description="Low complexity" evidence="1">
    <location>
        <begin position="191"/>
        <end position="200"/>
    </location>
</feature>
<organism evidence="2 3">
    <name type="scientific">Dactylonectria macrodidyma</name>
    <dbReference type="NCBI Taxonomy" id="307937"/>
    <lineage>
        <taxon>Eukaryota</taxon>
        <taxon>Fungi</taxon>
        <taxon>Dikarya</taxon>
        <taxon>Ascomycota</taxon>
        <taxon>Pezizomycotina</taxon>
        <taxon>Sordariomycetes</taxon>
        <taxon>Hypocreomycetidae</taxon>
        <taxon>Hypocreales</taxon>
        <taxon>Nectriaceae</taxon>
        <taxon>Dactylonectria</taxon>
    </lineage>
</organism>
<proteinExistence type="predicted"/>
<comment type="caution">
    <text evidence="2">The sequence shown here is derived from an EMBL/GenBank/DDBJ whole genome shotgun (WGS) entry which is preliminary data.</text>
</comment>
<name>A0A9P9E5U1_9HYPO</name>
<reference evidence="2" key="1">
    <citation type="journal article" date="2021" name="Nat. Commun.">
        <title>Genetic determinants of endophytism in the Arabidopsis root mycobiome.</title>
        <authorList>
            <person name="Mesny F."/>
            <person name="Miyauchi S."/>
            <person name="Thiergart T."/>
            <person name="Pickel B."/>
            <person name="Atanasova L."/>
            <person name="Karlsson M."/>
            <person name="Huettel B."/>
            <person name="Barry K.W."/>
            <person name="Haridas S."/>
            <person name="Chen C."/>
            <person name="Bauer D."/>
            <person name="Andreopoulos W."/>
            <person name="Pangilinan J."/>
            <person name="LaButti K."/>
            <person name="Riley R."/>
            <person name="Lipzen A."/>
            <person name="Clum A."/>
            <person name="Drula E."/>
            <person name="Henrissat B."/>
            <person name="Kohler A."/>
            <person name="Grigoriev I.V."/>
            <person name="Martin F.M."/>
            <person name="Hacquard S."/>
        </authorList>
    </citation>
    <scope>NUCLEOTIDE SEQUENCE</scope>
    <source>
        <strain evidence="2">MPI-CAGE-AT-0147</strain>
    </source>
</reference>
<dbReference type="OrthoDB" id="5075137at2759"/>
<protein>
    <submittedName>
        <fullName evidence="2">Uncharacterized protein</fullName>
    </submittedName>
</protein>
<accession>A0A9P9E5U1</accession>
<dbReference type="AlphaFoldDB" id="A0A9P9E5U1"/>
<dbReference type="EMBL" id="JAGMUV010000017">
    <property type="protein sequence ID" value="KAH7131112.1"/>
    <property type="molecule type" value="Genomic_DNA"/>
</dbReference>
<sequence length="235" mass="25658">MSPETSNEALKVKSMPQGDRQDAAGTCGGPPLLCPIHSAYPNLHTGTKTCDNNCKDIRRVKDHLKKRHRCDCPGRPANCQNLLHVGPTKLKELSTIRRLPGETPGEQWARIYKIICPGQKEILAPYVPSASDLKAIARAPPPGFVKKLAKSLQDAKHGDIDGIHLLLAQVPLFIDLVCQGGAYPDSHSTVHHTSSNTRVSATHNSMHGSGAAEHQEPMEDDVDWDKFVMSPDGTW</sequence>
<feature type="region of interest" description="Disordered" evidence="1">
    <location>
        <begin position="186"/>
        <end position="222"/>
    </location>
</feature>
<keyword evidence="3" id="KW-1185">Reference proteome</keyword>
<evidence type="ECO:0000256" key="1">
    <source>
        <dbReference type="SAM" id="MobiDB-lite"/>
    </source>
</evidence>
<evidence type="ECO:0000313" key="3">
    <source>
        <dbReference type="Proteomes" id="UP000738349"/>
    </source>
</evidence>
<feature type="region of interest" description="Disordered" evidence="1">
    <location>
        <begin position="1"/>
        <end position="22"/>
    </location>
</feature>
<gene>
    <name evidence="2" type="ORF">EDB81DRAFT_888405</name>
</gene>